<accession>H1KVP6</accession>
<proteinExistence type="predicted"/>
<evidence type="ECO:0008006" key="3">
    <source>
        <dbReference type="Google" id="ProtNLM"/>
    </source>
</evidence>
<name>H1KVP6_METEX</name>
<dbReference type="AlphaFoldDB" id="H1KVP6"/>
<dbReference type="NCBIfam" id="TIGR04474">
    <property type="entry name" value="tcm_partner"/>
    <property type="match status" value="1"/>
</dbReference>
<sequence>MPTIREYSTPADNPGRLADLKALQTEYAGSRDIEIVPGDANSALLALLGSGFSKKTHRAYIFLDPFGIQVPWKTIEALAATKAIEVMINFPMGMAIRRMMPRTGDVPPGWGISLDTFFGTPDWRDHAYEEVTDLGGTRTAKFADSEVRLLEWYRSRLQAAFGFVSRAQLITNTRGGHLYYLIWAGPRVEGLKGADYILTMKPTGTSGRKPMLL</sequence>
<gene>
    <name evidence="1" type="ORF">MetexDRAFT_6709</name>
</gene>
<dbReference type="PATRIC" id="fig|882800.3.peg.6328"/>
<dbReference type="EMBL" id="AGJK01000529">
    <property type="protein sequence ID" value="EHP72619.1"/>
    <property type="molecule type" value="Genomic_DNA"/>
</dbReference>
<organism evidence="1 2">
    <name type="scientific">Methylorubrum extorquens DSM 13060</name>
    <dbReference type="NCBI Taxonomy" id="882800"/>
    <lineage>
        <taxon>Bacteria</taxon>
        <taxon>Pseudomonadati</taxon>
        <taxon>Pseudomonadota</taxon>
        <taxon>Alphaproteobacteria</taxon>
        <taxon>Hyphomicrobiales</taxon>
        <taxon>Methylobacteriaceae</taxon>
        <taxon>Methylorubrum</taxon>
    </lineage>
</organism>
<protein>
    <recommendedName>
        <fullName evidence="3">Three-Cys-motif partner protein TcmP</fullName>
    </recommendedName>
</protein>
<reference evidence="1 2" key="1">
    <citation type="submission" date="2011-09" db="EMBL/GenBank/DDBJ databases">
        <title>The draft genome of Methylobacterium extorquens DSM 13060.</title>
        <authorList>
            <consortium name="US DOE Joint Genome Institute (JGI-PGF)"/>
            <person name="Lucas S."/>
            <person name="Han J."/>
            <person name="Lapidus A."/>
            <person name="Cheng J.-F."/>
            <person name="Goodwin L."/>
            <person name="Pitluck S."/>
            <person name="Peters L."/>
            <person name="Land M.L."/>
            <person name="Hauser L."/>
            <person name="Koskimaki J."/>
            <person name="Halonen O."/>
            <person name="Pirttila A."/>
            <person name="Frank C."/>
            <person name="Woyke T.J."/>
        </authorList>
    </citation>
    <scope>NUCLEOTIDE SEQUENCE [LARGE SCALE GENOMIC DNA]</scope>
    <source>
        <strain evidence="1 2">DSM 13060</strain>
    </source>
</reference>
<evidence type="ECO:0000313" key="1">
    <source>
        <dbReference type="EMBL" id="EHP72619.1"/>
    </source>
</evidence>
<comment type="caution">
    <text evidence="1">The sequence shown here is derived from an EMBL/GenBank/DDBJ whole genome shotgun (WGS) entry which is preliminary data.</text>
</comment>
<dbReference type="InterPro" id="IPR031009">
    <property type="entry name" value="Tcm_partner"/>
</dbReference>
<evidence type="ECO:0000313" key="2">
    <source>
        <dbReference type="Proteomes" id="UP000004382"/>
    </source>
</evidence>
<dbReference type="Proteomes" id="UP000004382">
    <property type="component" value="Unassembled WGS sequence"/>
</dbReference>